<dbReference type="Proteomes" id="UP000300879">
    <property type="component" value="Chromosome"/>
</dbReference>
<dbReference type="AlphaFoldDB" id="A0A4P8XNY4"/>
<gene>
    <name evidence="1" type="ORF">E6C60_2609</name>
</gene>
<keyword evidence="2" id="KW-1185">Reference proteome</keyword>
<sequence length="37" mass="4358">MNVTGKVWLELTKDERLIVLQFAVNENAKRWKNENAV</sequence>
<evidence type="ECO:0000313" key="1">
    <source>
        <dbReference type="EMBL" id="QCT03321.1"/>
    </source>
</evidence>
<accession>A0A4P8XNY4</accession>
<organism evidence="1 2">
    <name type="scientific">Paenibacillus algicola</name>
    <dbReference type="NCBI Taxonomy" id="2565926"/>
    <lineage>
        <taxon>Bacteria</taxon>
        <taxon>Bacillati</taxon>
        <taxon>Bacillota</taxon>
        <taxon>Bacilli</taxon>
        <taxon>Bacillales</taxon>
        <taxon>Paenibacillaceae</taxon>
        <taxon>Paenibacillus</taxon>
    </lineage>
</organism>
<reference evidence="1 2" key="1">
    <citation type="submission" date="2019-05" db="EMBL/GenBank/DDBJ databases">
        <authorList>
            <person name="Chen C."/>
        </authorList>
    </citation>
    <scope>NUCLEOTIDE SEQUENCE [LARGE SCALE GENOMIC DNA]</scope>
    <source>
        <strain evidence="1 2">HB172198</strain>
    </source>
</reference>
<name>A0A4P8XNY4_9BACL</name>
<evidence type="ECO:0000313" key="2">
    <source>
        <dbReference type="Proteomes" id="UP000300879"/>
    </source>
</evidence>
<dbReference type="EMBL" id="CP040396">
    <property type="protein sequence ID" value="QCT03321.1"/>
    <property type="molecule type" value="Genomic_DNA"/>
</dbReference>
<protein>
    <submittedName>
        <fullName evidence="1">Uncharacterized protein</fullName>
    </submittedName>
</protein>
<dbReference type="KEGG" id="palo:E6C60_2609"/>
<proteinExistence type="predicted"/>